<keyword evidence="2 10" id="KW-0489">Methyltransferase</keyword>
<evidence type="ECO:0000259" key="5">
    <source>
        <dbReference type="Pfam" id="PF20464"/>
    </source>
</evidence>
<sequence length="903" mass="105878">MVLSQSEMRRRAEKFIETYKEVSDERSYSQMFWRDFFDIFGISLNDVAVFEQAVKKFDGTQGFIDCFWKGKLVIEHKSEGKNLNSAFQQALGYLDTLSSLEKPRYIIVSDFKRIRLIDLFEDKKTEISLFDLKDNIQMFNFIYLDGVKHHEKQEELNIEAAELMGKLHDSLKESGYVGHELELLLIRLLFCVYAEDTGIFNTYQFFDYIGDEEDPISVGPKIQQLFRILNQPESQRQTNLPEELANFPYVNGKLFEEPIVPPYFDYEMYNQLKEICKFDWSTISPAIFGSIFQSIMNEDERRQLGAHYTSESNILKVINSLFMNDLWEEFRKAKKNSKKLEQLRDKMGKLKFFDPACGCGNFLIIAYRELRLLEYEILNILHNIKSERDTQVLFDSKELSNIKIENFYGIEIEEFPSLIAKVAMWFIEHQMDLKYEQLNIHKSNLPLISSANIIQGNALKIDWTQFLQPTNEVFVLGNPPFVGSREQTKEQKKEMKEVFKGVKRNGLLDYVSAWYLKAAQYIQNTNIKVCFVSTNSICQGDQVGILWEVLMKKYDIHINFAHQYFKWSNEARNAAKVYVVIIGFSTVDISPKHIYTYETLDSKPDLEIATQINQYLIDSEIVFIKSRNNPISNVSNIMKKGSKAYDYGNLTLSLEEKNELLDEFPEMEKWIKTFLNARDFLKSTERYCLWFADITPCELQQLPAPIKLRINNVKEKRENSSDSGINNIVNVPWLFENNQPKNDFLAIPVVSGEKRDYIPMKFLSKEIIVTNAIYTFESATLLDFAFLTSKMHMAWMKYVCGRLKGDYRYSKKIVYNNFPFPNELSEKDKNNIIKKAQKILDIRDEYKNESLEVLYGEYMPNSLQKAHIELDKAIDKAYSSKKFKDDNDRMKFLFNLYLEYTSD</sequence>
<dbReference type="InterPro" id="IPR050953">
    <property type="entry name" value="N4_N6_ade-DNA_methylase"/>
</dbReference>
<name>D3E3A4_METRM</name>
<keyword evidence="11" id="KW-1185">Reference proteome</keyword>
<dbReference type="PATRIC" id="fig|634498.28.peg.1166"/>
<dbReference type="KEGG" id="mru:mru_1165"/>
<dbReference type="HOGENOM" id="CLU_005831_3_0_2"/>
<dbReference type="InterPro" id="IPR046818">
    <property type="entry name" value="MmeI_C"/>
</dbReference>
<dbReference type="Pfam" id="PF20466">
    <property type="entry name" value="MmeI_TRD"/>
    <property type="match status" value="1"/>
</dbReference>
<evidence type="ECO:0000259" key="8">
    <source>
        <dbReference type="Pfam" id="PF20467"/>
    </source>
</evidence>
<dbReference type="EMBL" id="CP001719">
    <property type="protein sequence ID" value="ADC47015.1"/>
    <property type="molecule type" value="Genomic_DNA"/>
</dbReference>
<dbReference type="InterPro" id="IPR046820">
    <property type="entry name" value="MmeI_TRD"/>
</dbReference>
<proteinExistence type="predicted"/>
<dbReference type="InterPro" id="IPR046819">
    <property type="entry name" value="MmeI_hel"/>
</dbReference>
<evidence type="ECO:0000259" key="6">
    <source>
        <dbReference type="Pfam" id="PF20465"/>
    </source>
</evidence>
<feature type="domain" description="MmeI-like N-terminal" evidence="5">
    <location>
        <begin position="13"/>
        <end position="173"/>
    </location>
</feature>
<dbReference type="eggNOG" id="arCOG02635">
    <property type="taxonomic scope" value="Archaea"/>
</dbReference>
<comment type="catalytic activity">
    <reaction evidence="4">
        <text>a 2'-deoxyadenosine in DNA + S-adenosyl-L-methionine = an N(6)-methyl-2'-deoxyadenosine in DNA + S-adenosyl-L-homocysteine + H(+)</text>
        <dbReference type="Rhea" id="RHEA:15197"/>
        <dbReference type="Rhea" id="RHEA-COMP:12418"/>
        <dbReference type="Rhea" id="RHEA-COMP:12419"/>
        <dbReference type="ChEBI" id="CHEBI:15378"/>
        <dbReference type="ChEBI" id="CHEBI:57856"/>
        <dbReference type="ChEBI" id="CHEBI:59789"/>
        <dbReference type="ChEBI" id="CHEBI:90615"/>
        <dbReference type="ChEBI" id="CHEBI:90616"/>
        <dbReference type="EC" id="2.1.1.72"/>
    </reaction>
</comment>
<dbReference type="GO" id="GO:0032259">
    <property type="term" value="P:methylation"/>
    <property type="evidence" value="ECO:0007669"/>
    <property type="project" value="UniProtKB-KW"/>
</dbReference>
<accession>D3E3A4</accession>
<dbReference type="Pfam" id="PF20467">
    <property type="entry name" value="MmeI_C"/>
    <property type="match status" value="1"/>
</dbReference>
<dbReference type="InterPro" id="IPR046816">
    <property type="entry name" value="MmeI_Mtase"/>
</dbReference>
<reference evidence="10 11" key="1">
    <citation type="journal article" date="2010" name="PLoS ONE">
        <title>The genome sequence of the rumen methanogen Methanobrevibacter ruminantium reveals new possibilities for controlling ruminant methane emissions.</title>
        <authorList>
            <person name="Leahy S.C."/>
            <person name="Kelly W.J."/>
            <person name="Altermann E."/>
            <person name="Ronimus R.S."/>
            <person name="Yeoman C.J."/>
            <person name="Pacheco D.M."/>
            <person name="Li D."/>
            <person name="Kong Z."/>
            <person name="McTavish S."/>
            <person name="Sang C."/>
            <person name="Lambie S.C."/>
            <person name="Janssen P.H."/>
            <person name="Dey D."/>
            <person name="Attwood G.T."/>
        </authorList>
    </citation>
    <scope>NUCLEOTIDE SEQUENCE [LARGE SCALE GENOMIC DNA]</scope>
    <source>
        <strain evidence="11">ATCC 35063 / DSM 1093 / JCM 13430 / OCM 146 / M1</strain>
    </source>
</reference>
<feature type="domain" description="MmeI-like C-terminal" evidence="8">
    <location>
        <begin position="825"/>
        <end position="902"/>
    </location>
</feature>
<evidence type="ECO:0000313" key="11">
    <source>
        <dbReference type="Proteomes" id="UP000008680"/>
    </source>
</evidence>
<dbReference type="InterPro" id="IPR029063">
    <property type="entry name" value="SAM-dependent_MTases_sf"/>
</dbReference>
<dbReference type="GO" id="GO:0009007">
    <property type="term" value="F:site-specific DNA-methyltransferase (adenine-specific) activity"/>
    <property type="evidence" value="ECO:0007669"/>
    <property type="project" value="UniProtKB-EC"/>
</dbReference>
<dbReference type="InterPro" id="IPR046817">
    <property type="entry name" value="MmeI_N"/>
</dbReference>
<keyword evidence="3" id="KW-0808">Transferase</keyword>
<feature type="domain" description="MmeI-like helicase spacer" evidence="6">
    <location>
        <begin position="179"/>
        <end position="255"/>
    </location>
</feature>
<evidence type="ECO:0000313" key="10">
    <source>
        <dbReference type="EMBL" id="ADC47015.1"/>
    </source>
</evidence>
<dbReference type="Pfam" id="PF20464">
    <property type="entry name" value="MmeI_N"/>
    <property type="match status" value="1"/>
</dbReference>
<evidence type="ECO:0000259" key="9">
    <source>
        <dbReference type="Pfam" id="PF20473"/>
    </source>
</evidence>
<evidence type="ECO:0000256" key="4">
    <source>
        <dbReference type="ARBA" id="ARBA00047942"/>
    </source>
</evidence>
<dbReference type="EC" id="2.1.1.72" evidence="1"/>
<dbReference type="AlphaFoldDB" id="D3E3A4"/>
<feature type="domain" description="MmeI-like target recognition" evidence="7">
    <location>
        <begin position="620"/>
        <end position="822"/>
    </location>
</feature>
<dbReference type="SUPFAM" id="SSF53335">
    <property type="entry name" value="S-adenosyl-L-methionine-dependent methyltransferases"/>
    <property type="match status" value="1"/>
</dbReference>
<evidence type="ECO:0000259" key="7">
    <source>
        <dbReference type="Pfam" id="PF20466"/>
    </source>
</evidence>
<evidence type="ECO:0000256" key="2">
    <source>
        <dbReference type="ARBA" id="ARBA00022603"/>
    </source>
</evidence>
<organism evidence="10 11">
    <name type="scientific">Methanobrevibacter ruminantium (strain ATCC 35063 / DSM 1093 / JCM 13430 / OCM 146 / M1)</name>
    <name type="common">Methanobacterium ruminantium</name>
    <dbReference type="NCBI Taxonomy" id="634498"/>
    <lineage>
        <taxon>Archaea</taxon>
        <taxon>Methanobacteriati</taxon>
        <taxon>Methanobacteriota</taxon>
        <taxon>Methanomada group</taxon>
        <taxon>Methanobacteria</taxon>
        <taxon>Methanobacteriales</taxon>
        <taxon>Methanobacteriaceae</taxon>
        <taxon>Methanobrevibacter</taxon>
    </lineage>
</organism>
<dbReference type="RefSeq" id="WP_012955964.1">
    <property type="nucleotide sequence ID" value="NC_013790.1"/>
</dbReference>
<dbReference type="PANTHER" id="PTHR33841:SF1">
    <property type="entry name" value="DNA METHYLTRANSFERASE A"/>
    <property type="match status" value="1"/>
</dbReference>
<dbReference type="REBASE" id="23644">
    <property type="entry name" value="MruORF1165P"/>
</dbReference>
<dbReference type="Proteomes" id="UP000008680">
    <property type="component" value="Chromosome"/>
</dbReference>
<dbReference type="Pfam" id="PF20465">
    <property type="entry name" value="MmeI_hel"/>
    <property type="match status" value="1"/>
</dbReference>
<dbReference type="STRING" id="634498.mru_1165"/>
<evidence type="ECO:0000256" key="3">
    <source>
        <dbReference type="ARBA" id="ARBA00022679"/>
    </source>
</evidence>
<protein>
    <recommendedName>
        <fullName evidence="1">site-specific DNA-methyltransferase (adenine-specific)</fullName>
        <ecNumber evidence="1">2.1.1.72</ecNumber>
    </recommendedName>
</protein>
<dbReference type="Pfam" id="PF20473">
    <property type="entry name" value="MmeI_Mtase"/>
    <property type="match status" value="1"/>
</dbReference>
<dbReference type="GeneID" id="8770816"/>
<feature type="domain" description="MmeI-like DNA-methyltransferase" evidence="9">
    <location>
        <begin position="331"/>
        <end position="595"/>
    </location>
</feature>
<dbReference type="PANTHER" id="PTHR33841">
    <property type="entry name" value="DNA METHYLTRANSFERASE YEEA-RELATED"/>
    <property type="match status" value="1"/>
</dbReference>
<dbReference type="Gene3D" id="3.40.50.150">
    <property type="entry name" value="Vaccinia Virus protein VP39"/>
    <property type="match status" value="1"/>
</dbReference>
<evidence type="ECO:0000256" key="1">
    <source>
        <dbReference type="ARBA" id="ARBA00011900"/>
    </source>
</evidence>
<dbReference type="OrthoDB" id="70888at2157"/>
<gene>
    <name evidence="10" type="ordered locus">mru_1165</name>
</gene>